<dbReference type="EMBL" id="LK056662">
    <property type="protein sequence ID" value="CDU23075.1"/>
    <property type="molecule type" value="Genomic_DNA"/>
</dbReference>
<evidence type="ECO:0000256" key="2">
    <source>
        <dbReference type="SAM" id="SignalP"/>
    </source>
</evidence>
<protein>
    <submittedName>
        <fullName evidence="3">Uncharacterized protein</fullName>
    </submittedName>
</protein>
<keyword evidence="2" id="KW-0732">Signal</keyword>
<sequence length="649" mass="73993">MLWYIFILLFLAVIPTMGAGSNDPTIISDPHSRQTFATFYNILDPHFPRPMTVQEYHEAAKLAIPQLHERYYLEKWKTLERVGLQILASRGHISTADVLRLHPNFANFFDGASYTPVVYVRVAELLPINPLRSANPDVAIFMHRVSITHFTALQQSLELKSIIRGASTASTHSNRLAYQVVAESDPSNVNMVWMNTLSEVYKWPVMADMERLGYNPATIMEEISALEEQSGPDFYKRDSYDWMTSLLINGGRYMKKFDDDKELDDLYFNIFSLMFSPIDDTVGPWFQAPIFNNFDIARGKIATIKYTFLGLPFPILDRIRYKSKMDVWGHFHLIPLSIVRPVQVIPEVKFRTLYEFSPQLSSLGTVEFSRIRAFTVRLKEDPVPKMSGSRKSYWFFGTLRPFGNPLYYIETRLKKVLERNPEMRGIIVPEVGRGKSSSKKGEGSSRLAIPRLENPTFDYQYISQSQHAEGSTSRLAKPKKKSPAFADQPLSRYQHAEVMPATPNWLPGDRHPSSQHFRDEVAQIHAWGHSEAPSEQTSESSHTIDKHVIEPVVGHYYPRTPAYALPSYGGYERAVEPVGVDQPPAQHSNQPIDSRLYTPSHQHSKPPVLAGQHGSAQHESTPSHVASFDPVESLEHLEMHLDPVRYGWH</sequence>
<feature type="signal peptide" evidence="2">
    <location>
        <begin position="1"/>
        <end position="18"/>
    </location>
</feature>
<dbReference type="AlphaFoldDB" id="A0A127ZAR8"/>
<feature type="chain" id="PRO_5007281221" evidence="2">
    <location>
        <begin position="19"/>
        <end position="649"/>
    </location>
</feature>
<feature type="compositionally biased region" description="Polar residues" evidence="1">
    <location>
        <begin position="585"/>
        <end position="601"/>
    </location>
</feature>
<reference evidence="3" key="1">
    <citation type="submission" date="2014-06" db="EMBL/GenBank/DDBJ databases">
        <authorList>
            <person name="Ju J."/>
            <person name="Zhang J."/>
        </authorList>
    </citation>
    <scope>NUCLEOTIDE SEQUENCE</scope>
    <source>
        <strain evidence="3">SscI8</strain>
    </source>
</reference>
<name>A0A127ZAR8_9BASI</name>
<organism evidence="3">
    <name type="scientific">Sporisorium scitamineum</name>
    <dbReference type="NCBI Taxonomy" id="49012"/>
    <lineage>
        <taxon>Eukaryota</taxon>
        <taxon>Fungi</taxon>
        <taxon>Dikarya</taxon>
        <taxon>Basidiomycota</taxon>
        <taxon>Ustilaginomycotina</taxon>
        <taxon>Ustilaginomycetes</taxon>
        <taxon>Ustilaginales</taxon>
        <taxon>Ustilaginaceae</taxon>
        <taxon>Sporisorium</taxon>
    </lineage>
</organism>
<feature type="compositionally biased region" description="Polar residues" evidence="1">
    <location>
        <begin position="614"/>
        <end position="624"/>
    </location>
</feature>
<evidence type="ECO:0000256" key="1">
    <source>
        <dbReference type="SAM" id="MobiDB-lite"/>
    </source>
</evidence>
<feature type="region of interest" description="Disordered" evidence="1">
    <location>
        <begin position="428"/>
        <end position="449"/>
    </location>
</feature>
<evidence type="ECO:0000313" key="3">
    <source>
        <dbReference type="EMBL" id="CDU23075.1"/>
    </source>
</evidence>
<gene>
    <name evidence="3" type="ORF">SPSC_01705</name>
</gene>
<proteinExistence type="predicted"/>
<feature type="region of interest" description="Disordered" evidence="1">
    <location>
        <begin position="578"/>
        <end position="624"/>
    </location>
</feature>
<dbReference type="OrthoDB" id="2550141at2759"/>
<accession>A0A127ZAR8</accession>